<dbReference type="AlphaFoldDB" id="A0A9W5PDL1"/>
<sequence>MFLGMGAIGAVSILLAGCGGKQPVELLHDSMEKLYKWKSYFKKNKNW</sequence>
<dbReference type="EMBL" id="AMXN01000003">
    <property type="protein sequence ID" value="ELS61775.1"/>
    <property type="molecule type" value="Genomic_DNA"/>
</dbReference>
<evidence type="ECO:0000313" key="1">
    <source>
        <dbReference type="EMBL" id="ELS61775.1"/>
    </source>
</evidence>
<gene>
    <name evidence="1" type="ORF">BSI_21480</name>
</gene>
<comment type="caution">
    <text evidence="1">The sequence shown here is derived from an EMBL/GenBank/DDBJ whole genome shotgun (WGS) entry which is preliminary data.</text>
</comment>
<dbReference type="Proteomes" id="UP000011182">
    <property type="component" value="Unassembled WGS sequence"/>
</dbReference>
<keyword evidence="2" id="KW-1185">Reference proteome</keyword>
<name>A0A9W5PDL1_9BACI</name>
<evidence type="ECO:0000313" key="2">
    <source>
        <dbReference type="Proteomes" id="UP000011182"/>
    </source>
</evidence>
<protein>
    <submittedName>
        <fullName evidence="1">Chromosome partitioning protein</fullName>
    </submittedName>
</protein>
<organism evidence="1 2">
    <name type="scientific">Bacillus inaquosorum KCTC 13429</name>
    <dbReference type="NCBI Taxonomy" id="1236548"/>
    <lineage>
        <taxon>Bacteria</taxon>
        <taxon>Bacillati</taxon>
        <taxon>Bacillota</taxon>
        <taxon>Bacilli</taxon>
        <taxon>Bacillales</taxon>
        <taxon>Bacillaceae</taxon>
        <taxon>Bacillus</taxon>
    </lineage>
</organism>
<reference evidence="1 2" key="1">
    <citation type="journal article" date="2014" name="Syst. Appl. Microbiol.">
        <title>Genomic insights into the taxonomic status of the three subspecies of Bacillus subtilis.</title>
        <authorList>
            <person name="Yi H."/>
            <person name="Chun J."/>
            <person name="Cha C.J."/>
        </authorList>
    </citation>
    <scope>NUCLEOTIDE SEQUENCE [LARGE SCALE GENOMIC DNA]</scope>
    <source>
        <strain evidence="1 2">KCTC 13429</strain>
    </source>
</reference>
<accession>A0A9W5PDL1</accession>
<proteinExistence type="predicted"/>